<keyword evidence="2" id="KW-1185">Reference proteome</keyword>
<evidence type="ECO:0000313" key="2">
    <source>
        <dbReference type="Proteomes" id="UP000008144"/>
    </source>
</evidence>
<evidence type="ECO:0000313" key="1">
    <source>
        <dbReference type="Ensembl" id="ENSCINP00000031267.1"/>
    </source>
</evidence>
<dbReference type="Ensembl" id="ENSCINT00000032274.1">
    <property type="protein sequence ID" value="ENSCINP00000031267.1"/>
    <property type="gene ID" value="ENSCING00000020970.1"/>
</dbReference>
<reference evidence="1" key="2">
    <citation type="journal article" date="2008" name="Genome Biol.">
        <title>Improved genome assembly and evidence-based global gene model set for the chordate Ciona intestinalis: new insight into intron and operon populations.</title>
        <authorList>
            <person name="Satou Y."/>
            <person name="Mineta K."/>
            <person name="Ogasawara M."/>
            <person name="Sasakura Y."/>
            <person name="Shoguchi E."/>
            <person name="Ueno K."/>
            <person name="Yamada L."/>
            <person name="Matsumoto J."/>
            <person name="Wasserscheid J."/>
            <person name="Dewar K."/>
            <person name="Wiley G.B."/>
            <person name="Macmil S.L."/>
            <person name="Roe B.A."/>
            <person name="Zeller R.W."/>
            <person name="Hastings K.E."/>
            <person name="Lemaire P."/>
            <person name="Lindquist E."/>
            <person name="Endo T."/>
            <person name="Hotta K."/>
            <person name="Inaba K."/>
        </authorList>
    </citation>
    <scope>NUCLEOTIDE SEQUENCE [LARGE SCALE GENOMIC DNA]</scope>
    <source>
        <strain evidence="1">wild type</strain>
    </source>
</reference>
<dbReference type="HOGENOM" id="CLU_3376914_0_0_1"/>
<dbReference type="EMBL" id="EAAA01002267">
    <property type="status" value="NOT_ANNOTATED_CDS"/>
    <property type="molecule type" value="Genomic_DNA"/>
</dbReference>
<protein>
    <submittedName>
        <fullName evidence="1">Uncharacterized protein</fullName>
    </submittedName>
</protein>
<reference evidence="2" key="1">
    <citation type="journal article" date="2002" name="Science">
        <title>The draft genome of Ciona intestinalis: insights into chordate and vertebrate origins.</title>
        <authorList>
            <person name="Dehal P."/>
            <person name="Satou Y."/>
            <person name="Campbell R.K."/>
            <person name="Chapman J."/>
            <person name="Degnan B."/>
            <person name="De Tomaso A."/>
            <person name="Davidson B."/>
            <person name="Di Gregorio A."/>
            <person name="Gelpke M."/>
            <person name="Goodstein D.M."/>
            <person name="Harafuji N."/>
            <person name="Hastings K.E."/>
            <person name="Ho I."/>
            <person name="Hotta K."/>
            <person name="Huang W."/>
            <person name="Kawashima T."/>
            <person name="Lemaire P."/>
            <person name="Martinez D."/>
            <person name="Meinertzhagen I.A."/>
            <person name="Necula S."/>
            <person name="Nonaka M."/>
            <person name="Putnam N."/>
            <person name="Rash S."/>
            <person name="Saiga H."/>
            <person name="Satake M."/>
            <person name="Terry A."/>
            <person name="Yamada L."/>
            <person name="Wang H.G."/>
            <person name="Awazu S."/>
            <person name="Azumi K."/>
            <person name="Boore J."/>
            <person name="Branno M."/>
            <person name="Chin-Bow S."/>
            <person name="DeSantis R."/>
            <person name="Doyle S."/>
            <person name="Francino P."/>
            <person name="Keys D.N."/>
            <person name="Haga S."/>
            <person name="Hayashi H."/>
            <person name="Hino K."/>
            <person name="Imai K.S."/>
            <person name="Inaba K."/>
            <person name="Kano S."/>
            <person name="Kobayashi K."/>
            <person name="Kobayashi M."/>
            <person name="Lee B.I."/>
            <person name="Makabe K.W."/>
            <person name="Manohar C."/>
            <person name="Matassi G."/>
            <person name="Medina M."/>
            <person name="Mochizuki Y."/>
            <person name="Mount S."/>
            <person name="Morishita T."/>
            <person name="Miura S."/>
            <person name="Nakayama A."/>
            <person name="Nishizaka S."/>
            <person name="Nomoto H."/>
            <person name="Ohta F."/>
            <person name="Oishi K."/>
            <person name="Rigoutsos I."/>
            <person name="Sano M."/>
            <person name="Sasaki A."/>
            <person name="Sasakura Y."/>
            <person name="Shoguchi E."/>
            <person name="Shin-i T."/>
            <person name="Spagnuolo A."/>
            <person name="Stainier D."/>
            <person name="Suzuki M.M."/>
            <person name="Tassy O."/>
            <person name="Takatori N."/>
            <person name="Tokuoka M."/>
            <person name="Yagi K."/>
            <person name="Yoshizaki F."/>
            <person name="Wada S."/>
            <person name="Zhang C."/>
            <person name="Hyatt P.D."/>
            <person name="Larimer F."/>
            <person name="Detter C."/>
            <person name="Doggett N."/>
            <person name="Glavina T."/>
            <person name="Hawkins T."/>
            <person name="Richardson P."/>
            <person name="Lucas S."/>
            <person name="Kohara Y."/>
            <person name="Levine M."/>
            <person name="Satoh N."/>
            <person name="Rokhsar D.S."/>
        </authorList>
    </citation>
    <scope>NUCLEOTIDE SEQUENCE [LARGE SCALE GENOMIC DNA]</scope>
</reference>
<proteinExistence type="predicted"/>
<dbReference type="AlphaFoldDB" id="H2XNN4"/>
<accession>H2XNN4</accession>
<organism evidence="1 2">
    <name type="scientific">Ciona intestinalis</name>
    <name type="common">Transparent sea squirt</name>
    <name type="synonym">Ascidia intestinalis</name>
    <dbReference type="NCBI Taxonomy" id="7719"/>
    <lineage>
        <taxon>Eukaryota</taxon>
        <taxon>Metazoa</taxon>
        <taxon>Chordata</taxon>
        <taxon>Tunicata</taxon>
        <taxon>Ascidiacea</taxon>
        <taxon>Phlebobranchia</taxon>
        <taxon>Cionidae</taxon>
        <taxon>Ciona</taxon>
    </lineage>
</organism>
<name>H2XNN4_CIOIN</name>
<reference evidence="1" key="4">
    <citation type="submission" date="2025-09" db="UniProtKB">
        <authorList>
            <consortium name="Ensembl"/>
        </authorList>
    </citation>
    <scope>IDENTIFICATION</scope>
</reference>
<sequence length="34" mass="4086">MSLCAIYTYSSRNNGIRCRFKVKQIFLNEVFKRV</sequence>
<reference evidence="1" key="3">
    <citation type="submission" date="2025-08" db="UniProtKB">
        <authorList>
            <consortium name="Ensembl"/>
        </authorList>
    </citation>
    <scope>IDENTIFICATION</scope>
</reference>
<dbReference type="Proteomes" id="UP000008144">
    <property type="component" value="Chromosome 6"/>
</dbReference>
<dbReference type="InParanoid" id="H2XNN4"/>